<evidence type="ECO:0000313" key="3">
    <source>
        <dbReference type="Proteomes" id="UP001054857"/>
    </source>
</evidence>
<proteinExistence type="predicted"/>
<sequence length="398" mass="42050">MSWAPEQLPKLLSILESALCNDEDFGYDTAVGLVAKEAKFRAKLDSFACNPATYVHESLRHFASMSDYPIFQDCMHYAAIQFRAEIRRIVPGSTVTFATCKQALRQLLLPPPEPIPLPAEMSMQQPQCQLASGQSTTPSGCSAGQSVPPPANLDGFPEAPLAPSMLSVSKSAGPSQGAVVDSVAPTPSHGSQDRYSEQNLPVRPSSKQPVAAEPRSVHAQVPLDSSVATAHVFSTPVASADGPRTVAEPVAPNANVTLPAASSLSSAPVMCESPPEPYPLVDIPGVAAAPDPAASMDGFPSSSSSIRGPDALFGSSARPASSASTSSDGGGTAKPTHKAHSGRRPVRLPSQPPYDGSVPRARGRRLCTSKFLRLFNRRRHRRRPIFPAGRLPCGHRQL</sequence>
<dbReference type="Proteomes" id="UP001054857">
    <property type="component" value="Unassembled WGS sequence"/>
</dbReference>
<feature type="compositionally biased region" description="Polar residues" evidence="1">
    <location>
        <begin position="122"/>
        <end position="145"/>
    </location>
</feature>
<comment type="caution">
    <text evidence="2">The sequence shown here is derived from an EMBL/GenBank/DDBJ whole genome shotgun (WGS) entry which is preliminary data.</text>
</comment>
<evidence type="ECO:0000256" key="1">
    <source>
        <dbReference type="SAM" id="MobiDB-lite"/>
    </source>
</evidence>
<feature type="compositionally biased region" description="Low complexity" evidence="1">
    <location>
        <begin position="314"/>
        <end position="327"/>
    </location>
</feature>
<reference evidence="2 3" key="1">
    <citation type="journal article" date="2021" name="Sci. Rep.">
        <title>Genome sequencing of the multicellular alga Astrephomene provides insights into convergent evolution of germ-soma differentiation.</title>
        <authorList>
            <person name="Yamashita S."/>
            <person name="Yamamoto K."/>
            <person name="Matsuzaki R."/>
            <person name="Suzuki S."/>
            <person name="Yamaguchi H."/>
            <person name="Hirooka S."/>
            <person name="Minakuchi Y."/>
            <person name="Miyagishima S."/>
            <person name="Kawachi M."/>
            <person name="Toyoda A."/>
            <person name="Nozaki H."/>
        </authorList>
    </citation>
    <scope>NUCLEOTIDE SEQUENCE [LARGE SCALE GENOMIC DNA]</scope>
    <source>
        <strain evidence="2 3">NIES-4017</strain>
    </source>
</reference>
<feature type="region of interest" description="Disordered" evidence="1">
    <location>
        <begin position="292"/>
        <end position="362"/>
    </location>
</feature>
<gene>
    <name evidence="2" type="ORF">Agub_g8395</name>
</gene>
<protein>
    <submittedName>
        <fullName evidence="2">Uncharacterized protein</fullName>
    </submittedName>
</protein>
<feature type="compositionally biased region" description="Basic residues" evidence="1">
    <location>
        <begin position="335"/>
        <end position="346"/>
    </location>
</feature>
<feature type="region of interest" description="Disordered" evidence="1">
    <location>
        <begin position="115"/>
        <end position="219"/>
    </location>
</feature>
<evidence type="ECO:0000313" key="2">
    <source>
        <dbReference type="EMBL" id="GFR46767.1"/>
    </source>
</evidence>
<keyword evidence="3" id="KW-1185">Reference proteome</keyword>
<organism evidence="2 3">
    <name type="scientific">Astrephomene gubernaculifera</name>
    <dbReference type="NCBI Taxonomy" id="47775"/>
    <lineage>
        <taxon>Eukaryota</taxon>
        <taxon>Viridiplantae</taxon>
        <taxon>Chlorophyta</taxon>
        <taxon>core chlorophytes</taxon>
        <taxon>Chlorophyceae</taxon>
        <taxon>CS clade</taxon>
        <taxon>Chlamydomonadales</taxon>
        <taxon>Astrephomenaceae</taxon>
        <taxon>Astrephomene</taxon>
    </lineage>
</organism>
<accession>A0AAD3DU97</accession>
<name>A0AAD3DU97_9CHLO</name>
<dbReference type="EMBL" id="BMAR01000015">
    <property type="protein sequence ID" value="GFR46767.1"/>
    <property type="molecule type" value="Genomic_DNA"/>
</dbReference>
<dbReference type="AlphaFoldDB" id="A0AAD3DU97"/>